<dbReference type="EMBL" id="BSNM01000016">
    <property type="protein sequence ID" value="GLQ32815.1"/>
    <property type="molecule type" value="Genomic_DNA"/>
</dbReference>
<feature type="domain" description="Acyl-CoA dehydrogenase/oxidase C-terminal" evidence="11">
    <location>
        <begin position="279"/>
        <end position="444"/>
    </location>
</feature>
<dbReference type="Pfam" id="PF12806">
    <property type="entry name" value="Acyl-CoA_dh_C"/>
    <property type="match status" value="1"/>
</dbReference>
<dbReference type="InterPro" id="IPR009100">
    <property type="entry name" value="AcylCoA_DH/oxidase_NM_dom_sf"/>
</dbReference>
<comment type="function">
    <text evidence="7">Involved in the assimilation of dimethylsulphoniopropionate (DMSP), an important compound in the fixation of carbon in marine phytoplankton, by mediating the conversion of 3-(methylthio)propanoyl-CoA (MMPA-CoA) to 3-(methylthio)acryloyl-CoA (MTA-CoA).</text>
</comment>
<keyword evidence="4 10" id="KW-0274">FAD</keyword>
<dbReference type="SUPFAM" id="SSF47203">
    <property type="entry name" value="Acyl-CoA dehydrogenase C-terminal domain-like"/>
    <property type="match status" value="1"/>
</dbReference>
<evidence type="ECO:0000259" key="11">
    <source>
        <dbReference type="Pfam" id="PF00441"/>
    </source>
</evidence>
<dbReference type="Pfam" id="PF02770">
    <property type="entry name" value="Acyl-CoA_dh_M"/>
    <property type="match status" value="1"/>
</dbReference>
<dbReference type="Gene3D" id="2.40.110.10">
    <property type="entry name" value="Butyryl-CoA Dehydrogenase, subunit A, domain 2"/>
    <property type="match status" value="1"/>
</dbReference>
<dbReference type="InterPro" id="IPR009075">
    <property type="entry name" value="AcylCo_DH/oxidase_C"/>
</dbReference>
<organism evidence="15 16">
    <name type="scientific">Litoribrevibacter albus</name>
    <dbReference type="NCBI Taxonomy" id="1473156"/>
    <lineage>
        <taxon>Bacteria</taxon>
        <taxon>Pseudomonadati</taxon>
        <taxon>Pseudomonadota</taxon>
        <taxon>Gammaproteobacteria</taxon>
        <taxon>Oceanospirillales</taxon>
        <taxon>Oceanospirillaceae</taxon>
        <taxon>Litoribrevibacter</taxon>
    </lineage>
</organism>
<dbReference type="SUPFAM" id="SSF56645">
    <property type="entry name" value="Acyl-CoA dehydrogenase NM domain-like"/>
    <property type="match status" value="1"/>
</dbReference>
<dbReference type="EC" id="1.3.99.41" evidence="8"/>
<feature type="domain" description="Acyl-CoA oxidase/dehydrogenase middle" evidence="12">
    <location>
        <begin position="160"/>
        <end position="268"/>
    </location>
</feature>
<protein>
    <recommendedName>
        <fullName evidence="9">3-methylmercaptopropionyl-CoA dehydrogenase</fullName>
        <ecNumber evidence="8">1.3.99.41</ecNumber>
    </recommendedName>
</protein>
<dbReference type="InterPro" id="IPR013786">
    <property type="entry name" value="AcylCoA_DH/ox_N"/>
</dbReference>
<dbReference type="InterPro" id="IPR025878">
    <property type="entry name" value="Acyl-CoA_dh-like_C_dom"/>
</dbReference>
<evidence type="ECO:0000256" key="7">
    <source>
        <dbReference type="ARBA" id="ARBA00058683"/>
    </source>
</evidence>
<comment type="catalytic activity">
    <reaction evidence="6">
        <text>3-(methylsulfanyl)propanoyl-CoA + oxidized [electron-transfer flavoprotein] + H(+) = 3-(methylsulfanyl)acryloyl-CoA + reduced [electron-transfer flavoprotein]</text>
        <dbReference type="Rhea" id="RHEA:52612"/>
        <dbReference type="Rhea" id="RHEA-COMP:10685"/>
        <dbReference type="Rhea" id="RHEA-COMP:10686"/>
        <dbReference type="ChEBI" id="CHEBI:15378"/>
        <dbReference type="ChEBI" id="CHEBI:57692"/>
        <dbReference type="ChEBI" id="CHEBI:58307"/>
        <dbReference type="ChEBI" id="CHEBI:82815"/>
        <dbReference type="ChEBI" id="CHEBI:84994"/>
        <dbReference type="EC" id="1.3.99.41"/>
    </reaction>
    <physiologicalReaction direction="left-to-right" evidence="6">
        <dbReference type="Rhea" id="RHEA:52613"/>
    </physiologicalReaction>
</comment>
<evidence type="ECO:0000256" key="5">
    <source>
        <dbReference type="ARBA" id="ARBA00023002"/>
    </source>
</evidence>
<reference evidence="15" key="1">
    <citation type="journal article" date="2014" name="Int. J. Syst. Evol. Microbiol.">
        <title>Complete genome sequence of Corynebacterium casei LMG S-19264T (=DSM 44701T), isolated from a smear-ripened cheese.</title>
        <authorList>
            <consortium name="US DOE Joint Genome Institute (JGI-PGF)"/>
            <person name="Walter F."/>
            <person name="Albersmeier A."/>
            <person name="Kalinowski J."/>
            <person name="Ruckert C."/>
        </authorList>
    </citation>
    <scope>NUCLEOTIDE SEQUENCE</scope>
    <source>
        <strain evidence="15">NBRC 110071</strain>
    </source>
</reference>
<evidence type="ECO:0000259" key="12">
    <source>
        <dbReference type="Pfam" id="PF02770"/>
    </source>
</evidence>
<evidence type="ECO:0000313" key="15">
    <source>
        <dbReference type="EMBL" id="GLQ32815.1"/>
    </source>
</evidence>
<dbReference type="InterPro" id="IPR037069">
    <property type="entry name" value="AcylCoA_DH/ox_N_sf"/>
</dbReference>
<evidence type="ECO:0000256" key="8">
    <source>
        <dbReference type="ARBA" id="ARBA00066694"/>
    </source>
</evidence>
<evidence type="ECO:0000256" key="1">
    <source>
        <dbReference type="ARBA" id="ARBA00001974"/>
    </source>
</evidence>
<reference evidence="15" key="2">
    <citation type="submission" date="2023-01" db="EMBL/GenBank/DDBJ databases">
        <title>Draft genome sequence of Litoribrevibacter albus strain NBRC 110071.</title>
        <authorList>
            <person name="Sun Q."/>
            <person name="Mori K."/>
        </authorList>
    </citation>
    <scope>NUCLEOTIDE SEQUENCE</scope>
    <source>
        <strain evidence="15">NBRC 110071</strain>
    </source>
</reference>
<sequence length="598" mass="65555">MAEQLPEYRVPLKDMQFLLNEMSDDQGTDGVTNEDLFFILEQAARFAEEELVPINQDGDTNGCVFDNGKVTLPAKLRDAFRTYAEGGWMGLSMPEQFGGQGLPERLSTLVGEILTSANHSFSMTPALTMSASRAIIGHGSDELKETYLEKLLTGTWTGTMCLTEAHCGSDLGLIRTSAEEVSESVYRIKGNKIFISSGQHDAADNIVHLVLARLKDAPKGIKGLSLFLVPAKLKNKAGVWNKKNEVHCIGIEEKMGMHANPTCSMSFEGAEGYLIGKPNRGINAMFTMMNEMRLGASLQGIGLSERSFQKSLQYAVERTQMRSLGGVKAPEKEADPIIVHPDVRRMLLTQKVLAEGGRAMAQFCADLLDESHKPGADKERVELLGLLTPIAKGFLTDTGLASADLAIQMYGGHGFIKETGAEQLFRDGRASTLYEGTTGIQALDLLGRKVLANQGKSLLSFTKLMHVLSKKTSSEKLGDLADTLSGYSKEWPQLAKQVGSKAIGDFEEVGAASYDFLMYSGYVSLAYFWLKMANVAQELLDGTRHPNGETFDRDFLDAKVKNARFYFERILPRARAHKEMMLAGKASIMDITESQLIG</sequence>
<evidence type="ECO:0000256" key="2">
    <source>
        <dbReference type="ARBA" id="ARBA00009347"/>
    </source>
</evidence>
<dbReference type="PANTHER" id="PTHR42803:SF1">
    <property type="entry name" value="BROAD-SPECIFICITY LINEAR ACYL-COA DEHYDROGENASE FADE5"/>
    <property type="match status" value="1"/>
</dbReference>
<dbReference type="GO" id="GO:0016627">
    <property type="term" value="F:oxidoreductase activity, acting on the CH-CH group of donors"/>
    <property type="evidence" value="ECO:0007669"/>
    <property type="project" value="InterPro"/>
</dbReference>
<evidence type="ECO:0000313" key="16">
    <source>
        <dbReference type="Proteomes" id="UP001161389"/>
    </source>
</evidence>
<dbReference type="PANTHER" id="PTHR42803">
    <property type="entry name" value="ACYL-COA DEHYDROGENASE"/>
    <property type="match status" value="1"/>
</dbReference>
<feature type="domain" description="Acyl-CoA dehydrogenase/oxidase N-terminal" evidence="13">
    <location>
        <begin position="39"/>
        <end position="154"/>
    </location>
</feature>
<dbReference type="InterPro" id="IPR052166">
    <property type="entry name" value="Diverse_Acyl-CoA_DH"/>
</dbReference>
<evidence type="ECO:0000256" key="10">
    <source>
        <dbReference type="RuleBase" id="RU362125"/>
    </source>
</evidence>
<dbReference type="FunFam" id="2.40.110.10:FF:000031">
    <property type="entry name" value="Acyl-CoA dehydrogenase, putative"/>
    <property type="match status" value="1"/>
</dbReference>
<dbReference type="Gene3D" id="1.10.540.10">
    <property type="entry name" value="Acyl-CoA dehydrogenase/oxidase, N-terminal domain"/>
    <property type="match status" value="1"/>
</dbReference>
<comment type="caution">
    <text evidence="15">The sequence shown here is derived from an EMBL/GenBank/DDBJ whole genome shotgun (WGS) entry which is preliminary data.</text>
</comment>
<evidence type="ECO:0000256" key="6">
    <source>
        <dbReference type="ARBA" id="ARBA00051388"/>
    </source>
</evidence>
<evidence type="ECO:0000256" key="4">
    <source>
        <dbReference type="ARBA" id="ARBA00022827"/>
    </source>
</evidence>
<gene>
    <name evidence="15" type="ORF">GCM10007876_32940</name>
</gene>
<dbReference type="GO" id="GO:0050660">
    <property type="term" value="F:flavin adenine dinucleotide binding"/>
    <property type="evidence" value="ECO:0007669"/>
    <property type="project" value="InterPro"/>
</dbReference>
<evidence type="ECO:0000259" key="14">
    <source>
        <dbReference type="Pfam" id="PF12806"/>
    </source>
</evidence>
<dbReference type="AlphaFoldDB" id="A0AA37W7N3"/>
<dbReference type="Pfam" id="PF02771">
    <property type="entry name" value="Acyl-CoA_dh_N"/>
    <property type="match status" value="1"/>
</dbReference>
<name>A0AA37W7N3_9GAMM</name>
<keyword evidence="16" id="KW-1185">Reference proteome</keyword>
<evidence type="ECO:0000256" key="3">
    <source>
        <dbReference type="ARBA" id="ARBA00022630"/>
    </source>
</evidence>
<dbReference type="Proteomes" id="UP001161389">
    <property type="component" value="Unassembled WGS sequence"/>
</dbReference>
<comment type="cofactor">
    <cofactor evidence="1 10">
        <name>FAD</name>
        <dbReference type="ChEBI" id="CHEBI:57692"/>
    </cofactor>
</comment>
<keyword evidence="5 10" id="KW-0560">Oxidoreductase</keyword>
<dbReference type="InterPro" id="IPR036250">
    <property type="entry name" value="AcylCo_DH-like_C"/>
</dbReference>
<evidence type="ECO:0000256" key="9">
    <source>
        <dbReference type="ARBA" id="ARBA00069043"/>
    </source>
</evidence>
<keyword evidence="3 10" id="KW-0285">Flavoprotein</keyword>
<proteinExistence type="inferred from homology"/>
<dbReference type="InterPro" id="IPR006091">
    <property type="entry name" value="Acyl-CoA_Oxase/DH_mid-dom"/>
</dbReference>
<comment type="similarity">
    <text evidence="2 10">Belongs to the acyl-CoA dehydrogenase family.</text>
</comment>
<dbReference type="Pfam" id="PF00441">
    <property type="entry name" value="Acyl-CoA_dh_1"/>
    <property type="match status" value="1"/>
</dbReference>
<dbReference type="InterPro" id="IPR046373">
    <property type="entry name" value="Acyl-CoA_Oxase/DH_mid-dom_sf"/>
</dbReference>
<dbReference type="Gene3D" id="1.20.140.10">
    <property type="entry name" value="Butyryl-CoA Dehydrogenase, subunit A, domain 3"/>
    <property type="match status" value="1"/>
</dbReference>
<evidence type="ECO:0000259" key="13">
    <source>
        <dbReference type="Pfam" id="PF02771"/>
    </source>
</evidence>
<feature type="domain" description="Acetyl-CoA dehydrogenase-like C-terminal" evidence="14">
    <location>
        <begin position="474"/>
        <end position="591"/>
    </location>
</feature>
<accession>A0AA37W7N3</accession>